<evidence type="ECO:0000313" key="2">
    <source>
        <dbReference type="Proteomes" id="UP000094236"/>
    </source>
</evidence>
<dbReference type="AlphaFoldDB" id="A0A1E4U2Y1"/>
<accession>A0A1E4U2Y1</accession>
<name>A0A1E4U2Y1_PACTA</name>
<organism evidence="1 2">
    <name type="scientific">Pachysolen tannophilus NRRL Y-2460</name>
    <dbReference type="NCBI Taxonomy" id="669874"/>
    <lineage>
        <taxon>Eukaryota</taxon>
        <taxon>Fungi</taxon>
        <taxon>Dikarya</taxon>
        <taxon>Ascomycota</taxon>
        <taxon>Saccharomycotina</taxon>
        <taxon>Pichiomycetes</taxon>
        <taxon>Pachysolenaceae</taxon>
        <taxon>Pachysolen</taxon>
    </lineage>
</organism>
<gene>
    <name evidence="1" type="ORF">PACTADRAFT_14817</name>
</gene>
<keyword evidence="2" id="KW-1185">Reference proteome</keyword>
<dbReference type="OrthoDB" id="3989181at2759"/>
<dbReference type="Proteomes" id="UP000094236">
    <property type="component" value="Unassembled WGS sequence"/>
</dbReference>
<dbReference type="EMBL" id="KV454011">
    <property type="protein sequence ID" value="ODV98365.1"/>
    <property type="molecule type" value="Genomic_DNA"/>
</dbReference>
<sequence>MKMLVRIARMRIRTLGLVVVPRVGFYSTAPAFVNKNPPILLNETSSLNDIRSKTNDLIELLNQTNIKGEYVVKLTRLDYNDLGIIISKLGVGTDRDDLIARLSFALFNTTFDDCGEELLYILVKLIELSPNKQELFSKFVNLLSRFPSVKVDAKLRVTIYRLWSSNLNDELIQKLSEFVEQDNNNKNNNNNNLMLLNLLIYSHTINGDYKKAYKLTTNHLLRGNFFEEKGTLDIFILNLLSYHLLNHKKISPVFKIVQYMERKNYPPLANQILGQLMSLSTKSNYFGISKYCFSQFNSRHYFDNGSLKKLLQLSFTRNDKSLGKKVEKYLMNRNDSHYKRDFNNFKISLLESKWENFNLSKLGNLFENPFYKYKYLKVRDFPNLQKKISKSYNFQNINDNEHERQKLLNAFKIILVDKNSSKMGRLRIIKTISNNTLLFNIFLSCIAELGNVRILFKFIRMMTQETENSLNLDKESIFYILRCYSKSTTPLDKESLKFIENYSINNSKSLEYKDYQLIFKILFNNDTYYFYLFPILESYIAKNYRIDSKLYRKLQQVCLKKNSNIYLKFKPDWI</sequence>
<evidence type="ECO:0000313" key="1">
    <source>
        <dbReference type="EMBL" id="ODV98365.1"/>
    </source>
</evidence>
<reference evidence="2" key="1">
    <citation type="submission" date="2016-05" db="EMBL/GenBank/DDBJ databases">
        <title>Comparative genomics of biotechnologically important yeasts.</title>
        <authorList>
            <consortium name="DOE Joint Genome Institute"/>
            <person name="Riley R."/>
            <person name="Haridas S."/>
            <person name="Wolfe K.H."/>
            <person name="Lopes M.R."/>
            <person name="Hittinger C.T."/>
            <person name="Goker M."/>
            <person name="Salamov A."/>
            <person name="Wisecaver J."/>
            <person name="Long T.M."/>
            <person name="Aerts A.L."/>
            <person name="Barry K."/>
            <person name="Choi C."/>
            <person name="Clum A."/>
            <person name="Coughlan A.Y."/>
            <person name="Deshpande S."/>
            <person name="Douglass A.P."/>
            <person name="Hanson S.J."/>
            <person name="Klenk H.-P."/>
            <person name="Labutti K."/>
            <person name="Lapidus A."/>
            <person name="Lindquist E."/>
            <person name="Lipzen A."/>
            <person name="Meier-Kolthoff J.P."/>
            <person name="Ohm R.A."/>
            <person name="Otillar R.P."/>
            <person name="Pangilinan J."/>
            <person name="Peng Y."/>
            <person name="Rokas A."/>
            <person name="Rosa C.A."/>
            <person name="Scheuner C."/>
            <person name="Sibirny A.A."/>
            <person name="Slot J.C."/>
            <person name="Stielow J.B."/>
            <person name="Sun H."/>
            <person name="Kurtzman C.P."/>
            <person name="Blackwell M."/>
            <person name="Grigoriev I.V."/>
            <person name="Jeffries T.W."/>
        </authorList>
    </citation>
    <scope>NUCLEOTIDE SEQUENCE [LARGE SCALE GENOMIC DNA]</scope>
    <source>
        <strain evidence="2">NRRL Y-2460</strain>
    </source>
</reference>
<proteinExistence type="predicted"/>
<protein>
    <submittedName>
        <fullName evidence="1">Uncharacterized protein</fullName>
    </submittedName>
</protein>